<gene>
    <name evidence="1" type="ORF">DSM25559_5204</name>
</gene>
<name>A0A1R3U381_9HYPH</name>
<dbReference type="STRING" id="1907666.DSM25559_5204"/>
<dbReference type="Proteomes" id="UP000187891">
    <property type="component" value="Unassembled WGS sequence"/>
</dbReference>
<proteinExistence type="predicted"/>
<evidence type="ECO:0008006" key="3">
    <source>
        <dbReference type="Google" id="ProtNLM"/>
    </source>
</evidence>
<dbReference type="Pfam" id="PF06067">
    <property type="entry name" value="DUF932"/>
    <property type="match status" value="1"/>
</dbReference>
<dbReference type="EMBL" id="FMUE01000024">
    <property type="protein sequence ID" value="SCX35894.1"/>
    <property type="molecule type" value="Genomic_DNA"/>
</dbReference>
<organism evidence="1 2">
    <name type="scientific">Agrobacterium rosae</name>
    <dbReference type="NCBI Taxonomy" id="1972867"/>
    <lineage>
        <taxon>Bacteria</taxon>
        <taxon>Pseudomonadati</taxon>
        <taxon>Pseudomonadota</taxon>
        <taxon>Alphaproteobacteria</taxon>
        <taxon>Hyphomicrobiales</taxon>
        <taxon>Rhizobiaceae</taxon>
        <taxon>Rhizobium/Agrobacterium group</taxon>
        <taxon>Agrobacterium</taxon>
    </lineage>
</organism>
<accession>A0A1R3U381</accession>
<evidence type="ECO:0000313" key="1">
    <source>
        <dbReference type="EMBL" id="SCX35894.1"/>
    </source>
</evidence>
<dbReference type="InterPro" id="IPR026325">
    <property type="entry name" value="DUF932"/>
</dbReference>
<dbReference type="AlphaFoldDB" id="A0A1R3U381"/>
<sequence>MTVYTNTARFDTGRALTEDEMRRLAPSIFATAAHESRSDRFQPIPTIEVLRALTREGFVPVGAKQSRSRDAGKVAFTKHLIRLRRIDDSKQYRVGDTVCEILLKNANDGTSAYELMAGLFRIQCLNSLVAQTGTLESVKVRHSGDVNGKVIEGTYSVLGEAEKALAAPTDWSTVRLDSEERRIFAEAAHTIRFADAEGDVRTPVRPDQLLIPRRHADRAEDLWMTYNVVQENVLRGGLRGIARDEQGRPRRVSTREVKGIDQDVKLNRALWTLTQKMAELKGVRVAA</sequence>
<protein>
    <recommendedName>
        <fullName evidence="3">DUF945 domain-containing protein</fullName>
    </recommendedName>
</protein>
<evidence type="ECO:0000313" key="2">
    <source>
        <dbReference type="Proteomes" id="UP000187891"/>
    </source>
</evidence>
<dbReference type="RefSeq" id="WP_077123077.1">
    <property type="nucleotide sequence ID" value="NZ_FMUE01000024.1"/>
</dbReference>
<reference evidence="2" key="1">
    <citation type="submission" date="2016-10" db="EMBL/GenBank/DDBJ databases">
        <authorList>
            <person name="Wibberg D."/>
        </authorList>
    </citation>
    <scope>NUCLEOTIDE SEQUENCE [LARGE SCALE GENOMIC DNA]</scope>
</reference>